<evidence type="ECO:0000256" key="2">
    <source>
        <dbReference type="SAM" id="Phobius"/>
    </source>
</evidence>
<feature type="region of interest" description="Disordered" evidence="1">
    <location>
        <begin position="145"/>
        <end position="255"/>
    </location>
</feature>
<keyword evidence="2" id="KW-0812">Transmembrane</keyword>
<protein>
    <recommendedName>
        <fullName evidence="5">Ig-like domain-containing protein</fullName>
    </recommendedName>
</protein>
<name>A0A2T7P138_POMCA</name>
<organism evidence="3 4">
    <name type="scientific">Pomacea canaliculata</name>
    <name type="common">Golden apple snail</name>
    <dbReference type="NCBI Taxonomy" id="400727"/>
    <lineage>
        <taxon>Eukaryota</taxon>
        <taxon>Metazoa</taxon>
        <taxon>Spiralia</taxon>
        <taxon>Lophotrochozoa</taxon>
        <taxon>Mollusca</taxon>
        <taxon>Gastropoda</taxon>
        <taxon>Caenogastropoda</taxon>
        <taxon>Architaenioglossa</taxon>
        <taxon>Ampullarioidea</taxon>
        <taxon>Ampullariidae</taxon>
        <taxon>Pomacea</taxon>
    </lineage>
</organism>
<evidence type="ECO:0000256" key="1">
    <source>
        <dbReference type="SAM" id="MobiDB-lite"/>
    </source>
</evidence>
<dbReference type="Proteomes" id="UP000245119">
    <property type="component" value="Linkage Group LG7"/>
</dbReference>
<keyword evidence="2" id="KW-0472">Membrane</keyword>
<keyword evidence="4" id="KW-1185">Reference proteome</keyword>
<evidence type="ECO:0008006" key="5">
    <source>
        <dbReference type="Google" id="ProtNLM"/>
    </source>
</evidence>
<evidence type="ECO:0000313" key="3">
    <source>
        <dbReference type="EMBL" id="PVD27133.1"/>
    </source>
</evidence>
<dbReference type="AlphaFoldDB" id="A0A2T7P138"/>
<gene>
    <name evidence="3" type="ORF">C0Q70_12285</name>
</gene>
<dbReference type="EMBL" id="PZQS01000007">
    <property type="protein sequence ID" value="PVD27133.1"/>
    <property type="molecule type" value="Genomic_DNA"/>
</dbReference>
<proteinExistence type="predicted"/>
<sequence>MEQRAIFMRETWQWSWQYQDYESYSWTPYQNQNDITKDQPVKGTSSCQYHQISKLIVNLTLEDSQRTYKCTVQAANNQGSSDAQYTLGIVADTDLSTPETDANSGAAKASVTGAIVGGVIGGLILIAIVIVLVYFLWYRKRSSGEKYSARDPEPKPAEPAPYTYPPASTGDVSYAKSNNRFNKNRDNKGVDNKAMDEKAEGPPRYESRKPPQYDNDYRKGGRNPGFQDDDRRAPRARTNSSDDGGSSVKDLLTPV</sequence>
<evidence type="ECO:0000313" key="4">
    <source>
        <dbReference type="Proteomes" id="UP000245119"/>
    </source>
</evidence>
<accession>A0A2T7P138</accession>
<keyword evidence="2" id="KW-1133">Transmembrane helix</keyword>
<feature type="transmembrane region" description="Helical" evidence="2">
    <location>
        <begin position="114"/>
        <end position="137"/>
    </location>
</feature>
<dbReference type="OrthoDB" id="6216366at2759"/>
<reference evidence="3 4" key="1">
    <citation type="submission" date="2018-04" db="EMBL/GenBank/DDBJ databases">
        <title>The genome of golden apple snail Pomacea canaliculata provides insight into stress tolerance and invasive adaptation.</title>
        <authorList>
            <person name="Liu C."/>
            <person name="Liu B."/>
            <person name="Ren Y."/>
            <person name="Zhang Y."/>
            <person name="Wang H."/>
            <person name="Li S."/>
            <person name="Jiang F."/>
            <person name="Yin L."/>
            <person name="Zhang G."/>
            <person name="Qian W."/>
            <person name="Fan W."/>
        </authorList>
    </citation>
    <scope>NUCLEOTIDE SEQUENCE [LARGE SCALE GENOMIC DNA]</scope>
    <source>
        <strain evidence="3">SZHN2017</strain>
        <tissue evidence="3">Muscle</tissue>
    </source>
</reference>
<feature type="compositionally biased region" description="Basic and acidic residues" evidence="1">
    <location>
        <begin position="145"/>
        <end position="156"/>
    </location>
</feature>
<feature type="compositionally biased region" description="Basic and acidic residues" evidence="1">
    <location>
        <begin position="183"/>
        <end position="219"/>
    </location>
</feature>
<comment type="caution">
    <text evidence="3">The sequence shown here is derived from an EMBL/GenBank/DDBJ whole genome shotgun (WGS) entry which is preliminary data.</text>
</comment>